<accession>A0A515ESF7</accession>
<dbReference type="RefSeq" id="WP_142812745.1">
    <property type="nucleotide sequence ID" value="NZ_CP036282.1"/>
</dbReference>
<proteinExistence type="inferred from homology"/>
<gene>
    <name evidence="11" type="ORF">EXZ61_16200</name>
</gene>
<dbReference type="GO" id="GO:0006629">
    <property type="term" value="P:lipid metabolic process"/>
    <property type="evidence" value="ECO:0007669"/>
    <property type="project" value="UniProtKB-KW"/>
</dbReference>
<protein>
    <recommendedName>
        <fullName evidence="8">L-ornithine N(alpha)-acyltransferase</fullName>
        <ecNumber evidence="7">2.3.2.30</ecNumber>
    </recommendedName>
</protein>
<reference evidence="12" key="1">
    <citation type="submission" date="2019-02" db="EMBL/GenBank/DDBJ databases">
        <title>Complete genome sequence of Rhodoferax sp. Gr-4.</title>
        <authorList>
            <person name="Jin L."/>
        </authorList>
    </citation>
    <scope>NUCLEOTIDE SEQUENCE [LARGE SCALE GENOMIC DNA]</scope>
    <source>
        <strain evidence="12">Gr-4</strain>
    </source>
</reference>
<evidence type="ECO:0000256" key="4">
    <source>
        <dbReference type="ARBA" id="ARBA00023098"/>
    </source>
</evidence>
<dbReference type="Gene3D" id="3.40.630.30">
    <property type="match status" value="1"/>
</dbReference>
<evidence type="ECO:0000256" key="9">
    <source>
        <dbReference type="ARBA" id="ARBA00045724"/>
    </source>
</evidence>
<evidence type="ECO:0000313" key="12">
    <source>
        <dbReference type="Proteomes" id="UP000317365"/>
    </source>
</evidence>
<dbReference type="KEGG" id="rhg:EXZ61_16200"/>
<evidence type="ECO:0000256" key="8">
    <source>
        <dbReference type="ARBA" id="ARBA00039866"/>
    </source>
</evidence>
<evidence type="ECO:0000256" key="1">
    <source>
        <dbReference type="ARBA" id="ARBA00005189"/>
    </source>
</evidence>
<dbReference type="AlphaFoldDB" id="A0A515ESF7"/>
<evidence type="ECO:0000256" key="5">
    <source>
        <dbReference type="ARBA" id="ARBA00023315"/>
    </source>
</evidence>
<dbReference type="Pfam" id="PF13444">
    <property type="entry name" value="Acetyltransf_5"/>
    <property type="match status" value="1"/>
</dbReference>
<keyword evidence="5" id="KW-0012">Acyltransferase</keyword>
<evidence type="ECO:0000256" key="3">
    <source>
        <dbReference type="ARBA" id="ARBA00022679"/>
    </source>
</evidence>
<reference evidence="12" key="2">
    <citation type="journal article" date="2020" name="Int. J. Syst. Evol. Microbiol.">
        <title>Genomic insights into a novel species Rhodoferax aquaticus sp. nov., isolated from freshwater.</title>
        <authorList>
            <person name="Li T."/>
            <person name="Zhuo Y."/>
            <person name="Jin C.Z."/>
            <person name="Wu X."/>
            <person name="Ko S.R."/>
            <person name="Jin F.J."/>
            <person name="Ahn C.Y."/>
            <person name="Oh H.M."/>
            <person name="Lee H.G."/>
            <person name="Jin L."/>
        </authorList>
    </citation>
    <scope>NUCLEOTIDE SEQUENCE [LARGE SCALE GENOMIC DNA]</scope>
    <source>
        <strain evidence="12">Gr-4</strain>
    </source>
</reference>
<comment type="catalytic activity">
    <reaction evidence="10">
        <text>a (3R)-hydroxyacyl-[ACP] + L-ornithine = a lyso-ornithine lipid + holo-[ACP] + H(+)</text>
        <dbReference type="Rhea" id="RHEA:20633"/>
        <dbReference type="Rhea" id="RHEA-COMP:9685"/>
        <dbReference type="Rhea" id="RHEA-COMP:9945"/>
        <dbReference type="ChEBI" id="CHEBI:15378"/>
        <dbReference type="ChEBI" id="CHEBI:46911"/>
        <dbReference type="ChEBI" id="CHEBI:64479"/>
        <dbReference type="ChEBI" id="CHEBI:78827"/>
        <dbReference type="ChEBI" id="CHEBI:138482"/>
        <dbReference type="EC" id="2.3.2.30"/>
    </reaction>
    <physiologicalReaction direction="left-to-right" evidence="10">
        <dbReference type="Rhea" id="RHEA:20634"/>
    </physiologicalReaction>
</comment>
<evidence type="ECO:0000256" key="10">
    <source>
        <dbReference type="ARBA" id="ARBA00047785"/>
    </source>
</evidence>
<evidence type="ECO:0000256" key="6">
    <source>
        <dbReference type="ARBA" id="ARBA00038095"/>
    </source>
</evidence>
<evidence type="ECO:0000256" key="7">
    <source>
        <dbReference type="ARBA" id="ARBA00039058"/>
    </source>
</evidence>
<name>A0A515ESF7_9BURK</name>
<dbReference type="SUPFAM" id="SSF55729">
    <property type="entry name" value="Acyl-CoA N-acyltransferases (Nat)"/>
    <property type="match status" value="1"/>
</dbReference>
<keyword evidence="12" id="KW-1185">Reference proteome</keyword>
<dbReference type="InterPro" id="IPR052351">
    <property type="entry name" value="Ornithine_N-alpha-AT"/>
</dbReference>
<dbReference type="EC" id="2.3.2.30" evidence="7"/>
<comment type="similarity">
    <text evidence="6">Belongs to the acetyltransferase family. OlsB subfamily.</text>
</comment>
<dbReference type="Proteomes" id="UP000317365">
    <property type="component" value="Chromosome"/>
</dbReference>
<organism evidence="11 12">
    <name type="scientific">Rhodoferax aquaticus</name>
    <dbReference type="NCBI Taxonomy" id="2527691"/>
    <lineage>
        <taxon>Bacteria</taxon>
        <taxon>Pseudomonadati</taxon>
        <taxon>Pseudomonadota</taxon>
        <taxon>Betaproteobacteria</taxon>
        <taxon>Burkholderiales</taxon>
        <taxon>Comamonadaceae</taxon>
        <taxon>Rhodoferax</taxon>
    </lineage>
</organism>
<evidence type="ECO:0000313" key="11">
    <source>
        <dbReference type="EMBL" id="QDL55590.1"/>
    </source>
</evidence>
<keyword evidence="4" id="KW-0443">Lipid metabolism</keyword>
<evidence type="ECO:0000256" key="2">
    <source>
        <dbReference type="ARBA" id="ARBA00022516"/>
    </source>
</evidence>
<dbReference type="InterPro" id="IPR016181">
    <property type="entry name" value="Acyl_CoA_acyltransferase"/>
</dbReference>
<comment type="function">
    <text evidence="9">Catalyzes the first step in the biosynthesis of ornithine lipids, which are phosphorus-free membrane lipids. Catalyzes the 3-hydroxyacyl-acyl carrier protein-dependent acylation of ornithine to form lyso-ornithine lipid (LOL).</text>
</comment>
<sequence>MTLSVLRSEAAPAVAGAQDPAELHREIAQLAPNTLLLELGTLQVFCAPAAALPLVLLEIGRLREMTFRAVGEGTGKALDIDTYDAHYQHLFVWNRDSREIVGAYRLALTHPVMQGLGVEGLYTHSLFDFDVRLLERLGPSLELGRSFVRPECQGSTRALRLLWAGIAVVLDRHPEVYHLFGPVSVSPRFSELGRMLIMSALQLHHMDPELKCLIQARNAPQAPAHPWHHRLNEVSAGLADPGRLSRFLKRLEQGMALPMLIKHYIELKGRFAGFNIDHAFSGTLDGLVFVRVHDIPHKLRTRLTRSAPP</sequence>
<dbReference type="EMBL" id="CP036282">
    <property type="protein sequence ID" value="QDL55590.1"/>
    <property type="molecule type" value="Genomic_DNA"/>
</dbReference>
<keyword evidence="2" id="KW-0444">Lipid biosynthesis</keyword>
<dbReference type="PANTHER" id="PTHR37323:SF1">
    <property type="entry name" value="L-ORNITHINE N(ALPHA)-ACYLTRANSFERASE"/>
    <property type="match status" value="1"/>
</dbReference>
<dbReference type="PANTHER" id="PTHR37323">
    <property type="entry name" value="GCN5-RELATED N-ACETYLTRANSFERASE"/>
    <property type="match status" value="1"/>
</dbReference>
<keyword evidence="3" id="KW-0808">Transferase</keyword>
<comment type="pathway">
    <text evidence="1">Lipid metabolism.</text>
</comment>
<dbReference type="GO" id="GO:0043810">
    <property type="term" value="F:ornithine-acyl [acyl carrier protein] N-acyltransferase activity"/>
    <property type="evidence" value="ECO:0007669"/>
    <property type="project" value="UniProtKB-EC"/>
</dbReference>